<comment type="similarity">
    <text evidence="1">Belongs to the LysR transcriptional regulatory family.</text>
</comment>
<evidence type="ECO:0000256" key="2">
    <source>
        <dbReference type="ARBA" id="ARBA00023015"/>
    </source>
</evidence>
<dbReference type="PRINTS" id="PR00039">
    <property type="entry name" value="HTHLYSR"/>
</dbReference>
<keyword evidence="4" id="KW-0804">Transcription</keyword>
<organism evidence="6 7">
    <name type="scientific">Pseudacidovorax intermedius</name>
    <dbReference type="NCBI Taxonomy" id="433924"/>
    <lineage>
        <taxon>Bacteria</taxon>
        <taxon>Pseudomonadati</taxon>
        <taxon>Pseudomonadota</taxon>
        <taxon>Betaproteobacteria</taxon>
        <taxon>Burkholderiales</taxon>
        <taxon>Comamonadaceae</taxon>
        <taxon>Pseudacidovorax</taxon>
    </lineage>
</organism>
<dbReference type="AlphaFoldDB" id="A0A147HC71"/>
<dbReference type="InterPro" id="IPR000847">
    <property type="entry name" value="LysR_HTH_N"/>
</dbReference>
<dbReference type="GO" id="GO:0003677">
    <property type="term" value="F:DNA binding"/>
    <property type="evidence" value="ECO:0007669"/>
    <property type="project" value="UniProtKB-KW"/>
</dbReference>
<keyword evidence="3" id="KW-0238">DNA-binding</keyword>
<protein>
    <submittedName>
        <fullName evidence="6">LysR family transcriptional regulator</fullName>
    </submittedName>
</protein>
<dbReference type="SUPFAM" id="SSF53850">
    <property type="entry name" value="Periplasmic binding protein-like II"/>
    <property type="match status" value="1"/>
</dbReference>
<comment type="caution">
    <text evidence="6">The sequence shown here is derived from an EMBL/GenBank/DDBJ whole genome shotgun (WGS) entry which is preliminary data.</text>
</comment>
<dbReference type="Pfam" id="PF03466">
    <property type="entry name" value="LysR_substrate"/>
    <property type="match status" value="1"/>
</dbReference>
<dbReference type="Gene3D" id="1.10.10.10">
    <property type="entry name" value="Winged helix-like DNA-binding domain superfamily/Winged helix DNA-binding domain"/>
    <property type="match status" value="1"/>
</dbReference>
<evidence type="ECO:0000313" key="6">
    <source>
        <dbReference type="EMBL" id="KTT27690.1"/>
    </source>
</evidence>
<dbReference type="EMBL" id="LDSL01000009">
    <property type="protein sequence ID" value="KTT27690.1"/>
    <property type="molecule type" value="Genomic_DNA"/>
</dbReference>
<dbReference type="InterPro" id="IPR005119">
    <property type="entry name" value="LysR_subst-bd"/>
</dbReference>
<dbReference type="InterPro" id="IPR036388">
    <property type="entry name" value="WH-like_DNA-bd_sf"/>
</dbReference>
<dbReference type="Gene3D" id="3.40.190.10">
    <property type="entry name" value="Periplasmic binding protein-like II"/>
    <property type="match status" value="2"/>
</dbReference>
<dbReference type="PATRIC" id="fig|433924.3.peg.5025"/>
<proteinExistence type="inferred from homology"/>
<evidence type="ECO:0000256" key="3">
    <source>
        <dbReference type="ARBA" id="ARBA00023125"/>
    </source>
</evidence>
<evidence type="ECO:0000256" key="1">
    <source>
        <dbReference type="ARBA" id="ARBA00009437"/>
    </source>
</evidence>
<evidence type="ECO:0000259" key="5">
    <source>
        <dbReference type="PROSITE" id="PS50931"/>
    </source>
</evidence>
<sequence>MRAPEFSLRQLSYFVAVARHQSLQKAADSLHVSAPAVSAAIAHLEEVLSVQLFLRRHARGLVLTDAGSAFAVECRNLLLQSWELGSGRLADARHVQGQVHLACLFSFAPYVVPPVMRMAAESLPKARLHWYEGHHEYLMEGLQTGAFDLALTYDFEIPSGVECIDIRPAPLQAVLPPGHPLLRRQHVSVRDLATEPLILLDTPRTRNYMLSAFSADGVAPRIAHRVNTMTMLLGLVNDGQGFSLLNFCPPNTHSVELKSSLRAPNLVLAHTHHYRFTRASTAITEMVTTVAEHLAFRAD</sequence>
<name>A0A147HC71_9BURK</name>
<evidence type="ECO:0000256" key="4">
    <source>
        <dbReference type="ARBA" id="ARBA00023163"/>
    </source>
</evidence>
<keyword evidence="2" id="KW-0805">Transcription regulation</keyword>
<feature type="domain" description="HTH lysR-type" evidence="5">
    <location>
        <begin position="6"/>
        <end position="64"/>
    </location>
</feature>
<keyword evidence="7" id="KW-1185">Reference proteome</keyword>
<dbReference type="Pfam" id="PF00126">
    <property type="entry name" value="HTH_1"/>
    <property type="match status" value="1"/>
</dbReference>
<dbReference type="SUPFAM" id="SSF46785">
    <property type="entry name" value="Winged helix' DNA-binding domain"/>
    <property type="match status" value="1"/>
</dbReference>
<evidence type="ECO:0000313" key="7">
    <source>
        <dbReference type="Proteomes" id="UP000072741"/>
    </source>
</evidence>
<accession>A0A147HC71</accession>
<dbReference type="GO" id="GO:0032993">
    <property type="term" value="C:protein-DNA complex"/>
    <property type="evidence" value="ECO:0007669"/>
    <property type="project" value="TreeGrafter"/>
</dbReference>
<dbReference type="GO" id="GO:0003700">
    <property type="term" value="F:DNA-binding transcription factor activity"/>
    <property type="evidence" value="ECO:0007669"/>
    <property type="project" value="InterPro"/>
</dbReference>
<dbReference type="InterPro" id="IPR036390">
    <property type="entry name" value="WH_DNA-bd_sf"/>
</dbReference>
<dbReference type="FunFam" id="1.10.10.10:FF:000001">
    <property type="entry name" value="LysR family transcriptional regulator"/>
    <property type="match status" value="1"/>
</dbReference>
<dbReference type="PROSITE" id="PS50931">
    <property type="entry name" value="HTH_LYSR"/>
    <property type="match status" value="1"/>
</dbReference>
<dbReference type="PANTHER" id="PTHR30346">
    <property type="entry name" value="TRANSCRIPTIONAL DUAL REGULATOR HCAR-RELATED"/>
    <property type="match status" value="1"/>
</dbReference>
<dbReference type="Proteomes" id="UP000072741">
    <property type="component" value="Unassembled WGS sequence"/>
</dbReference>
<gene>
    <name evidence="6" type="ORF">NS331_01170</name>
</gene>
<reference evidence="6 7" key="1">
    <citation type="journal article" date="2016" name="Front. Microbiol.">
        <title>Genomic Resource of Rice Seed Associated Bacteria.</title>
        <authorList>
            <person name="Midha S."/>
            <person name="Bansal K."/>
            <person name="Sharma S."/>
            <person name="Kumar N."/>
            <person name="Patil P.P."/>
            <person name="Chaudhry V."/>
            <person name="Patil P.B."/>
        </authorList>
    </citation>
    <scope>NUCLEOTIDE SEQUENCE [LARGE SCALE GENOMIC DNA]</scope>
    <source>
        <strain evidence="6 7">NS331</strain>
    </source>
</reference>
<dbReference type="PANTHER" id="PTHR30346:SF0">
    <property type="entry name" value="HCA OPERON TRANSCRIPTIONAL ACTIVATOR HCAR"/>
    <property type="match status" value="1"/>
</dbReference>
<dbReference type="OrthoDB" id="8679465at2"/>